<name>A0A7X5LN60_9ALTE</name>
<protein>
    <recommendedName>
        <fullName evidence="3">(S)-2-haloacid dehalogenase</fullName>
        <ecNumber evidence="3">3.8.1.2</ecNumber>
    </recommendedName>
    <alternativeName>
        <fullName evidence="3">2-haloalkanoic acid dehalogenase</fullName>
    </alternativeName>
    <alternativeName>
        <fullName evidence="3">Halocarboxylic acid halidohydrolase</fullName>
    </alternativeName>
    <alternativeName>
        <fullName evidence="3">L-2-haloacid dehalogenase</fullName>
    </alternativeName>
</protein>
<dbReference type="CDD" id="cd02588">
    <property type="entry name" value="HAD_L2-DEX"/>
    <property type="match status" value="1"/>
</dbReference>
<dbReference type="InterPro" id="IPR023198">
    <property type="entry name" value="PGP-like_dom2"/>
</dbReference>
<comment type="similarity">
    <text evidence="1 3">Belongs to the HAD-like hydrolase superfamily. S-2-haloalkanoic acid dehalogenase family.</text>
</comment>
<dbReference type="SFLD" id="SFLDG01129">
    <property type="entry name" value="C1.5:_HAD__Beta-PGM__Phosphata"/>
    <property type="match status" value="1"/>
</dbReference>
<dbReference type="RefSeq" id="WP_163087112.1">
    <property type="nucleotide sequence ID" value="NZ_JAAAWN010000022.1"/>
</dbReference>
<keyword evidence="5" id="KW-1185">Reference proteome</keyword>
<dbReference type="PANTHER" id="PTHR43316:SF3">
    <property type="entry name" value="HALOACID DEHALOGENASE, TYPE II (AFU_ORTHOLOGUE AFUA_2G07750)-RELATED"/>
    <property type="match status" value="1"/>
</dbReference>
<evidence type="ECO:0000256" key="2">
    <source>
        <dbReference type="ARBA" id="ARBA00022801"/>
    </source>
</evidence>
<reference evidence="4 5" key="1">
    <citation type="submission" date="2020-01" db="EMBL/GenBank/DDBJ databases">
        <authorList>
            <person name="Chen J."/>
            <person name="Zhu S."/>
            <person name="Yang J."/>
        </authorList>
    </citation>
    <scope>NUCLEOTIDE SEQUENCE [LARGE SCALE GENOMIC DNA]</scope>
    <source>
        <strain evidence="4 5">345S023</strain>
    </source>
</reference>
<dbReference type="SUPFAM" id="SSF56784">
    <property type="entry name" value="HAD-like"/>
    <property type="match status" value="1"/>
</dbReference>
<dbReference type="GO" id="GO:0018784">
    <property type="term" value="F:(S)-2-haloacid dehalogenase activity"/>
    <property type="evidence" value="ECO:0007669"/>
    <property type="project" value="UniProtKB-UniRule"/>
</dbReference>
<dbReference type="SFLD" id="SFLDS00003">
    <property type="entry name" value="Haloacid_Dehalogenase"/>
    <property type="match status" value="1"/>
</dbReference>
<accession>A0A7X5LN60</accession>
<evidence type="ECO:0000313" key="4">
    <source>
        <dbReference type="EMBL" id="NDV92413.1"/>
    </source>
</evidence>
<dbReference type="InterPro" id="IPR051540">
    <property type="entry name" value="S-2-haloacid_dehalogenase"/>
</dbReference>
<proteinExistence type="inferred from homology"/>
<evidence type="ECO:0000256" key="3">
    <source>
        <dbReference type="RuleBase" id="RU368077"/>
    </source>
</evidence>
<organism evidence="4 5">
    <name type="scientific">Alteromonas profundi</name>
    <dbReference type="NCBI Taxonomy" id="2696062"/>
    <lineage>
        <taxon>Bacteria</taxon>
        <taxon>Pseudomonadati</taxon>
        <taxon>Pseudomonadota</taxon>
        <taxon>Gammaproteobacteria</taxon>
        <taxon>Alteromonadales</taxon>
        <taxon>Alteromonadaceae</taxon>
        <taxon>Alteromonas/Salinimonas group</taxon>
        <taxon>Alteromonas</taxon>
    </lineage>
</organism>
<keyword evidence="2 3" id="KW-0378">Hydrolase</keyword>
<sequence>MALPKVLIFDINETLLDMTHMKQGLAPVLNGDESLVDLWFATLLHHSLVDIASGQFHDFIDIGASALVMVAHTKNIEVSQSKAKQTIKKYITALPPHSDVKPALSSLKKKGFTLVALSNSSIKGLEAQLQFAEIDHLFDHILSTESIFTYKPYAKVYHWACKQVKALPSEAMMIAAHGWDVSGAKAAGLQTTFIERPGKAMYPLGLPPDFSLSTLTELANTLISEYQNL</sequence>
<dbReference type="PANTHER" id="PTHR43316">
    <property type="entry name" value="HYDROLASE, HALOACID DELAHOGENASE-RELATED"/>
    <property type="match status" value="1"/>
</dbReference>
<dbReference type="InterPro" id="IPR006439">
    <property type="entry name" value="HAD-SF_hydro_IA"/>
</dbReference>
<dbReference type="InterPro" id="IPR023214">
    <property type="entry name" value="HAD_sf"/>
</dbReference>
<dbReference type="Gene3D" id="1.10.150.240">
    <property type="entry name" value="Putative phosphatase, domain 2"/>
    <property type="match status" value="1"/>
</dbReference>
<dbReference type="InterPro" id="IPR006328">
    <property type="entry name" value="2-HAD"/>
</dbReference>
<dbReference type="NCBIfam" id="TIGR01428">
    <property type="entry name" value="HAD_type_II"/>
    <property type="match status" value="1"/>
</dbReference>
<evidence type="ECO:0000256" key="1">
    <source>
        <dbReference type="ARBA" id="ARBA00008106"/>
    </source>
</evidence>
<evidence type="ECO:0000313" key="5">
    <source>
        <dbReference type="Proteomes" id="UP000470213"/>
    </source>
</evidence>
<comment type="function">
    <text evidence="3">Catalyzes the hydrolytic dehalogenation of small (S)-2-haloalkanoic acids to yield the corresponding (R)-2-hydroxyalkanoic acids.</text>
</comment>
<dbReference type="Gene3D" id="3.40.50.1000">
    <property type="entry name" value="HAD superfamily/HAD-like"/>
    <property type="match status" value="1"/>
</dbReference>
<dbReference type="Proteomes" id="UP000470213">
    <property type="component" value="Unassembled WGS sequence"/>
</dbReference>
<comment type="catalytic activity">
    <reaction evidence="3">
        <text>an (S)-2-haloacid + H2O = a (2R)-2-hydroxycarboxylate + a halide anion + H(+)</text>
        <dbReference type="Rhea" id="RHEA:11192"/>
        <dbReference type="ChEBI" id="CHEBI:15377"/>
        <dbReference type="ChEBI" id="CHEBI:15378"/>
        <dbReference type="ChEBI" id="CHEBI:16042"/>
        <dbReference type="ChEBI" id="CHEBI:58314"/>
        <dbReference type="ChEBI" id="CHEBI:137405"/>
        <dbReference type="EC" id="3.8.1.2"/>
    </reaction>
</comment>
<dbReference type="EC" id="3.8.1.2" evidence="3"/>
<dbReference type="NCBIfam" id="TIGR01493">
    <property type="entry name" value="HAD-SF-IA-v2"/>
    <property type="match status" value="1"/>
</dbReference>
<dbReference type="Pfam" id="PF00702">
    <property type="entry name" value="Hydrolase"/>
    <property type="match status" value="1"/>
</dbReference>
<dbReference type="InterPro" id="IPR036412">
    <property type="entry name" value="HAD-like_sf"/>
</dbReference>
<gene>
    <name evidence="4" type="ORF">GTH32_14640</name>
</gene>
<dbReference type="AlphaFoldDB" id="A0A7X5LN60"/>
<comment type="caution">
    <text evidence="4">The sequence shown here is derived from an EMBL/GenBank/DDBJ whole genome shotgun (WGS) entry which is preliminary data.</text>
</comment>
<dbReference type="EMBL" id="JAAAWN010000022">
    <property type="protein sequence ID" value="NDV92413.1"/>
    <property type="molecule type" value="Genomic_DNA"/>
</dbReference>